<dbReference type="InterPro" id="IPR007372">
    <property type="entry name" value="Lipid/polyisoprenoid-bd_YceI"/>
</dbReference>
<dbReference type="RefSeq" id="WP_162013510.1">
    <property type="nucleotide sequence ID" value="NZ_CP023567.1"/>
</dbReference>
<organism evidence="3 4">
    <name type="scientific">Erwinia pyrifoliae</name>
    <dbReference type="NCBI Taxonomy" id="79967"/>
    <lineage>
        <taxon>Bacteria</taxon>
        <taxon>Pseudomonadati</taxon>
        <taxon>Pseudomonadota</taxon>
        <taxon>Gammaproteobacteria</taxon>
        <taxon>Enterobacterales</taxon>
        <taxon>Erwiniaceae</taxon>
        <taxon>Erwinia</taxon>
    </lineage>
</organism>
<evidence type="ECO:0000313" key="3">
    <source>
        <dbReference type="EMBL" id="UWS35410.1"/>
    </source>
</evidence>
<dbReference type="Pfam" id="PF04264">
    <property type="entry name" value="YceI"/>
    <property type="match status" value="1"/>
</dbReference>
<feature type="signal peptide" evidence="1">
    <location>
        <begin position="1"/>
        <end position="22"/>
    </location>
</feature>
<dbReference type="NCBIfam" id="NF002994">
    <property type="entry name" value="PRK03757.1"/>
    <property type="match status" value="1"/>
</dbReference>
<dbReference type="PANTHER" id="PTHR34406">
    <property type="entry name" value="PROTEIN YCEI"/>
    <property type="match status" value="1"/>
</dbReference>
<dbReference type="PANTHER" id="PTHR34406:SF1">
    <property type="entry name" value="PROTEIN YCEI"/>
    <property type="match status" value="1"/>
</dbReference>
<feature type="chain" id="PRO_5046093667" evidence="1">
    <location>
        <begin position="23"/>
        <end position="190"/>
    </location>
</feature>
<proteinExistence type="predicted"/>
<dbReference type="InterPro" id="IPR036761">
    <property type="entry name" value="TTHA0802/YceI-like_sf"/>
</dbReference>
<accession>A0ABY5XD82</accession>
<evidence type="ECO:0000256" key="1">
    <source>
        <dbReference type="SAM" id="SignalP"/>
    </source>
</evidence>
<dbReference type="SUPFAM" id="SSF101874">
    <property type="entry name" value="YceI-like"/>
    <property type="match status" value="1"/>
</dbReference>
<dbReference type="Proteomes" id="UP001058553">
    <property type="component" value="Chromosome"/>
</dbReference>
<dbReference type="GeneID" id="92236662"/>
<gene>
    <name evidence="3" type="ORF">NYP84_10330</name>
</gene>
<sequence length="190" mass="20630">MKKTILGLTTAALFMTAATASAAEYKIDKEGQHAFVQFRIKHLGYSWLYGSFKDFDGRFTFDEADTAKDKVNVIINTASVDTNHAERDKHLRSAEFLNVAKFPQATYVSTGVVKEGDGLTVNGNLTLNGVTKPVKLAAKLIGEGKDPWGGYRAGFEAKGTIALKAFNIKTDLGPASQEVDLIISLEGVRQ</sequence>
<dbReference type="SMART" id="SM00867">
    <property type="entry name" value="YceI"/>
    <property type="match status" value="1"/>
</dbReference>
<dbReference type="Gene3D" id="2.40.128.110">
    <property type="entry name" value="Lipid/polyisoprenoid-binding, YceI-like"/>
    <property type="match status" value="1"/>
</dbReference>
<evidence type="ECO:0000259" key="2">
    <source>
        <dbReference type="SMART" id="SM00867"/>
    </source>
</evidence>
<name>A0ABY5XD82_ERWPY</name>
<protein>
    <submittedName>
        <fullName evidence="3">YceI family protein</fullName>
    </submittedName>
</protein>
<dbReference type="EMBL" id="CP103445">
    <property type="protein sequence ID" value="UWS35410.1"/>
    <property type="molecule type" value="Genomic_DNA"/>
</dbReference>
<keyword evidence="4" id="KW-1185">Reference proteome</keyword>
<keyword evidence="1" id="KW-0732">Signal</keyword>
<evidence type="ECO:0000313" key="4">
    <source>
        <dbReference type="Proteomes" id="UP001058553"/>
    </source>
</evidence>
<reference evidence="3" key="1">
    <citation type="submission" date="2022-07" db="EMBL/GenBank/DDBJ databases">
        <title>Genetic diversity of Erwinia pyrifoliae.</title>
        <authorList>
            <person name="Park D.S."/>
            <person name="Ham H."/>
        </authorList>
    </citation>
    <scope>NUCLEOTIDE SEQUENCE</scope>
    <source>
        <strain evidence="3">CP201486</strain>
    </source>
</reference>
<feature type="domain" description="Lipid/polyisoprenoid-binding YceI-like" evidence="2">
    <location>
        <begin position="24"/>
        <end position="188"/>
    </location>
</feature>